<evidence type="ECO:0000313" key="13">
    <source>
        <dbReference type="Proteomes" id="UP000838763"/>
    </source>
</evidence>
<gene>
    <name evidence="12" type="ORF">PPNO1_LOCUS8039</name>
</gene>
<dbReference type="InterPro" id="IPR039431">
    <property type="entry name" value="Vta1/CALS_N"/>
</dbReference>
<keyword evidence="5" id="KW-0963">Cytoplasm</keyword>
<dbReference type="PANTHER" id="PTHR46009">
    <property type="entry name" value="VACUOLAR PROTEIN SORTING-ASSOCIATED PROTEIN VTA1 HOMOLOG"/>
    <property type="match status" value="1"/>
</dbReference>
<feature type="compositionally biased region" description="Basic and acidic residues" evidence="9">
    <location>
        <begin position="218"/>
        <end position="234"/>
    </location>
</feature>
<keyword evidence="8" id="KW-0472">Membrane</keyword>
<dbReference type="InterPro" id="IPR023175">
    <property type="entry name" value="Vta1/CALS_N_sf"/>
</dbReference>
<evidence type="ECO:0000256" key="5">
    <source>
        <dbReference type="ARBA" id="ARBA00022490"/>
    </source>
</evidence>
<organism evidence="12 13">
    <name type="scientific">Parascedosporium putredinis</name>
    <dbReference type="NCBI Taxonomy" id="1442378"/>
    <lineage>
        <taxon>Eukaryota</taxon>
        <taxon>Fungi</taxon>
        <taxon>Dikarya</taxon>
        <taxon>Ascomycota</taxon>
        <taxon>Pezizomycotina</taxon>
        <taxon>Sordariomycetes</taxon>
        <taxon>Hypocreomycetidae</taxon>
        <taxon>Microascales</taxon>
        <taxon>Microascaceae</taxon>
        <taxon>Parascedosporium</taxon>
    </lineage>
</organism>
<feature type="region of interest" description="Disordered" evidence="9">
    <location>
        <begin position="218"/>
        <end position="386"/>
    </location>
</feature>
<feature type="compositionally biased region" description="Polar residues" evidence="9">
    <location>
        <begin position="316"/>
        <end position="326"/>
    </location>
</feature>
<dbReference type="Pfam" id="PF04652">
    <property type="entry name" value="Vta1"/>
    <property type="match status" value="1"/>
</dbReference>
<evidence type="ECO:0000256" key="7">
    <source>
        <dbReference type="ARBA" id="ARBA00022927"/>
    </source>
</evidence>
<feature type="compositionally biased region" description="Pro residues" evidence="9">
    <location>
        <begin position="332"/>
        <end position="345"/>
    </location>
</feature>
<evidence type="ECO:0000256" key="1">
    <source>
        <dbReference type="ARBA" id="ARBA00004481"/>
    </source>
</evidence>
<evidence type="ECO:0000259" key="10">
    <source>
        <dbReference type="Pfam" id="PF04652"/>
    </source>
</evidence>
<dbReference type="Pfam" id="PF18097">
    <property type="entry name" value="Vta1_C"/>
    <property type="match status" value="1"/>
</dbReference>
<keyword evidence="4" id="KW-0813">Transport</keyword>
<evidence type="ECO:0008006" key="14">
    <source>
        <dbReference type="Google" id="ProtNLM"/>
    </source>
</evidence>
<dbReference type="Proteomes" id="UP000838763">
    <property type="component" value="Unassembled WGS sequence"/>
</dbReference>
<dbReference type="OrthoDB" id="391137at2759"/>
<dbReference type="EMBL" id="CALLCH030000018">
    <property type="protein sequence ID" value="CAI4218457.1"/>
    <property type="molecule type" value="Genomic_DNA"/>
</dbReference>
<dbReference type="GO" id="GO:0005771">
    <property type="term" value="C:multivesicular body"/>
    <property type="evidence" value="ECO:0007669"/>
    <property type="project" value="TreeGrafter"/>
</dbReference>
<dbReference type="AlphaFoldDB" id="A0A9P1MEM0"/>
<dbReference type="GO" id="GO:0015031">
    <property type="term" value="P:protein transport"/>
    <property type="evidence" value="ECO:0007669"/>
    <property type="project" value="UniProtKB-KW"/>
</dbReference>
<accession>A0A9P1MEM0</accession>
<dbReference type="Gene3D" id="1.25.40.270">
    <property type="entry name" value="Vacuolar protein sorting-associated protein vta1"/>
    <property type="match status" value="1"/>
</dbReference>
<protein>
    <recommendedName>
        <fullName evidence="14">DUF605-domain-containing protein</fullName>
    </recommendedName>
</protein>
<comment type="similarity">
    <text evidence="3">Belongs to the VTA1 family.</text>
</comment>
<keyword evidence="7" id="KW-0653">Protein transport</keyword>
<evidence type="ECO:0000256" key="4">
    <source>
        <dbReference type="ARBA" id="ARBA00022448"/>
    </source>
</evidence>
<dbReference type="InterPro" id="IPR044538">
    <property type="entry name" value="Vta1-like"/>
</dbReference>
<comment type="subcellular location">
    <subcellularLocation>
        <location evidence="2">Cytoplasm</location>
    </subcellularLocation>
    <subcellularLocation>
        <location evidence="1">Endosome membrane</location>
        <topology evidence="1">Peripheral membrane protein</topology>
    </subcellularLocation>
</comment>
<evidence type="ECO:0000256" key="6">
    <source>
        <dbReference type="ARBA" id="ARBA00022753"/>
    </source>
</evidence>
<reference evidence="12" key="1">
    <citation type="submission" date="2022-11" db="EMBL/GenBank/DDBJ databases">
        <authorList>
            <person name="Scott C."/>
            <person name="Bruce N."/>
        </authorList>
    </citation>
    <scope>NUCLEOTIDE SEQUENCE</scope>
</reference>
<keyword evidence="13" id="KW-1185">Reference proteome</keyword>
<dbReference type="GO" id="GO:0032511">
    <property type="term" value="P:late endosome to vacuole transport via multivesicular body sorting pathway"/>
    <property type="evidence" value="ECO:0007669"/>
    <property type="project" value="InterPro"/>
</dbReference>
<dbReference type="PANTHER" id="PTHR46009:SF1">
    <property type="entry name" value="VACUOLAR PROTEIN SORTING-ASSOCIATED PROTEIN VTA1 HOMOLOG"/>
    <property type="match status" value="1"/>
</dbReference>
<name>A0A9P1MEM0_9PEZI</name>
<sequence>MQEPLLLLAGRGDLTYKRPDFYAVTAFINDSTFEQLPNVWDSMRHHVQSVGTLRERHDTHSPTKDGNHPGSAQKAEIARFIHRANQLRQVKPAITYWCEYWAVKQILAKQLHTIDDECLSFTTGLMDKLEQTKTKFPDDDAIIDDTAGQAYVEQFAQQTFDRCEKVLYADKVTRQTADTFDAAATFFQLISIWETPDAETQKKIKFAKWNAARILRAIKEGQDPNESNPKRPTVEEVEEGAEGAEEIPTFVDHPSPGVSPIDHIPDRPSPPPRLPFDPVASPLPSHLHQQQPDFTPPSPMSQGSPVNFPDHVPSPYSRTSLSPANASLSQPPIQPPPPTSAPGPSHPTAGPGPGSHPLHFSSLPRPERHPSAVSTTADPTLGPFLGSVRAPGWACAGIPRAPPPTGHPLAYAQQPPAQPVVAPAAVDEVQISQAQKHAKWAISALNFDDVPTAVKELRKALESLGAQ</sequence>
<evidence type="ECO:0000259" key="11">
    <source>
        <dbReference type="Pfam" id="PF18097"/>
    </source>
</evidence>
<evidence type="ECO:0000313" key="12">
    <source>
        <dbReference type="EMBL" id="CAI4218457.1"/>
    </source>
</evidence>
<evidence type="ECO:0000256" key="3">
    <source>
        <dbReference type="ARBA" id="ARBA00007895"/>
    </source>
</evidence>
<comment type="caution">
    <text evidence="12">The sequence shown here is derived from an EMBL/GenBank/DDBJ whole genome shotgun (WGS) entry which is preliminary data.</text>
</comment>
<dbReference type="Gene3D" id="1.20.5.420">
    <property type="entry name" value="Immunoglobulin FC, subunit C"/>
    <property type="match status" value="1"/>
</dbReference>
<keyword evidence="6" id="KW-0967">Endosome</keyword>
<dbReference type="InterPro" id="IPR041212">
    <property type="entry name" value="Vta1_C"/>
</dbReference>
<feature type="domain" description="Vta1 C-terminal" evidence="11">
    <location>
        <begin position="430"/>
        <end position="464"/>
    </location>
</feature>
<feature type="domain" description="Vta1/callose synthase N-terminal" evidence="10">
    <location>
        <begin position="77"/>
        <end position="220"/>
    </location>
</feature>
<evidence type="ECO:0000256" key="9">
    <source>
        <dbReference type="SAM" id="MobiDB-lite"/>
    </source>
</evidence>
<evidence type="ECO:0000256" key="2">
    <source>
        <dbReference type="ARBA" id="ARBA00004496"/>
    </source>
</evidence>
<dbReference type="GO" id="GO:0010008">
    <property type="term" value="C:endosome membrane"/>
    <property type="evidence" value="ECO:0007669"/>
    <property type="project" value="UniProtKB-SubCell"/>
</dbReference>
<feature type="compositionally biased region" description="Acidic residues" evidence="9">
    <location>
        <begin position="235"/>
        <end position="245"/>
    </location>
</feature>
<evidence type="ECO:0000256" key="8">
    <source>
        <dbReference type="ARBA" id="ARBA00023136"/>
    </source>
</evidence>
<proteinExistence type="inferred from homology"/>